<evidence type="ECO:0000256" key="11">
    <source>
        <dbReference type="SAM" id="MobiDB-lite"/>
    </source>
</evidence>
<keyword evidence="3" id="KW-1003">Cell membrane</keyword>
<feature type="transmembrane region" description="Helical" evidence="12">
    <location>
        <begin position="157"/>
        <end position="181"/>
    </location>
</feature>
<evidence type="ECO:0000259" key="13">
    <source>
        <dbReference type="PROSITE" id="PS50262"/>
    </source>
</evidence>
<dbReference type="SUPFAM" id="SSF81321">
    <property type="entry name" value="Family A G protein-coupled receptor-like"/>
    <property type="match status" value="1"/>
</dbReference>
<keyword evidence="5 12" id="KW-1133">Transmembrane helix</keyword>
<keyword evidence="10" id="KW-0807">Transducer</keyword>
<evidence type="ECO:0000256" key="4">
    <source>
        <dbReference type="ARBA" id="ARBA00022692"/>
    </source>
</evidence>
<feature type="region of interest" description="Disordered" evidence="11">
    <location>
        <begin position="1"/>
        <end position="38"/>
    </location>
</feature>
<evidence type="ECO:0000256" key="12">
    <source>
        <dbReference type="SAM" id="Phobius"/>
    </source>
</evidence>
<dbReference type="GO" id="GO:0001591">
    <property type="term" value="F:dopamine neurotransmitter receptor activity, coupled via Gi/Go"/>
    <property type="evidence" value="ECO:0007669"/>
    <property type="project" value="TreeGrafter"/>
</dbReference>
<name>A0AAN9ZED6_9ORTH</name>
<evidence type="ECO:0000256" key="1">
    <source>
        <dbReference type="ARBA" id="ARBA00004651"/>
    </source>
</evidence>
<evidence type="ECO:0000256" key="7">
    <source>
        <dbReference type="ARBA" id="ARBA00023136"/>
    </source>
</evidence>
<gene>
    <name evidence="14" type="ORF">R5R35_013344</name>
</gene>
<dbReference type="GO" id="GO:0045202">
    <property type="term" value="C:synapse"/>
    <property type="evidence" value="ECO:0007669"/>
    <property type="project" value="GOC"/>
</dbReference>
<keyword evidence="15" id="KW-1185">Reference proteome</keyword>
<evidence type="ECO:0000256" key="8">
    <source>
        <dbReference type="ARBA" id="ARBA00023157"/>
    </source>
</evidence>
<evidence type="ECO:0000313" key="14">
    <source>
        <dbReference type="EMBL" id="KAK7871124.1"/>
    </source>
</evidence>
<organism evidence="14 15">
    <name type="scientific">Gryllus longicercus</name>
    <dbReference type="NCBI Taxonomy" id="2509291"/>
    <lineage>
        <taxon>Eukaryota</taxon>
        <taxon>Metazoa</taxon>
        <taxon>Ecdysozoa</taxon>
        <taxon>Arthropoda</taxon>
        <taxon>Hexapoda</taxon>
        <taxon>Insecta</taxon>
        <taxon>Pterygota</taxon>
        <taxon>Neoptera</taxon>
        <taxon>Polyneoptera</taxon>
        <taxon>Orthoptera</taxon>
        <taxon>Ensifera</taxon>
        <taxon>Gryllidea</taxon>
        <taxon>Grylloidea</taxon>
        <taxon>Gryllidae</taxon>
        <taxon>Gryllinae</taxon>
        <taxon>Gryllus</taxon>
    </lineage>
</organism>
<dbReference type="InterPro" id="IPR017452">
    <property type="entry name" value="GPCR_Rhodpsn_7TM"/>
</dbReference>
<dbReference type="GO" id="GO:0004930">
    <property type="term" value="F:G protein-coupled receptor activity"/>
    <property type="evidence" value="ECO:0007669"/>
    <property type="project" value="UniProtKB-KW"/>
</dbReference>
<evidence type="ECO:0000256" key="9">
    <source>
        <dbReference type="ARBA" id="ARBA00023170"/>
    </source>
</evidence>
<dbReference type="Pfam" id="PF00001">
    <property type="entry name" value="7tm_1"/>
    <property type="match status" value="1"/>
</dbReference>
<protein>
    <recommendedName>
        <fullName evidence="13">G-protein coupled receptors family 1 profile domain-containing protein</fullName>
    </recommendedName>
</protein>
<dbReference type="InterPro" id="IPR000276">
    <property type="entry name" value="GPCR_Rhodpsn"/>
</dbReference>
<evidence type="ECO:0000256" key="3">
    <source>
        <dbReference type="ARBA" id="ARBA00022475"/>
    </source>
</evidence>
<dbReference type="GO" id="GO:0005886">
    <property type="term" value="C:plasma membrane"/>
    <property type="evidence" value="ECO:0007669"/>
    <property type="project" value="UniProtKB-SubCell"/>
</dbReference>
<comment type="similarity">
    <text evidence="2">Belongs to the G-protein coupled receptor 1 family.</text>
</comment>
<sequence length="238" mass="24635">MHNATATAPSPSPAGITAGGHAPPWGSPGAVLHWPNGSSPSPESLWNLTSGSDYYDNGSLPADVGSLFVALTANLGADLAPVTGNGSDAPITNCSAINGTANVTGCAAGDAAPEEMPPRQYWALILVLVPVLTLFGNVLVILAVYRERALQTVTNYFIVSLALADLLVAVLVMPFAVYVLAYGGRREGERNGEESVGACSRAGRGLPVGKLRQTLDERSELCGALRGPAIPRNECARQ</sequence>
<dbReference type="EMBL" id="JAZDUA010000044">
    <property type="protein sequence ID" value="KAK7871124.1"/>
    <property type="molecule type" value="Genomic_DNA"/>
</dbReference>
<keyword evidence="4 12" id="KW-0812">Transmembrane</keyword>
<evidence type="ECO:0000256" key="10">
    <source>
        <dbReference type="ARBA" id="ARBA00023224"/>
    </source>
</evidence>
<dbReference type="PANTHER" id="PTHR24248:SF125">
    <property type="entry name" value="DOPAMINE D2-LIKE RECEPTOR"/>
    <property type="match status" value="1"/>
</dbReference>
<evidence type="ECO:0000256" key="5">
    <source>
        <dbReference type="ARBA" id="ARBA00022989"/>
    </source>
</evidence>
<comment type="subcellular location">
    <subcellularLocation>
        <location evidence="1">Cell membrane</location>
        <topology evidence="1">Multi-pass membrane protein</topology>
    </subcellularLocation>
</comment>
<keyword evidence="6" id="KW-0297">G-protein coupled receptor</keyword>
<dbReference type="PANTHER" id="PTHR24248">
    <property type="entry name" value="ADRENERGIC RECEPTOR-RELATED G-PROTEIN COUPLED RECEPTOR"/>
    <property type="match status" value="1"/>
</dbReference>
<dbReference type="Proteomes" id="UP001378592">
    <property type="component" value="Unassembled WGS sequence"/>
</dbReference>
<dbReference type="PRINTS" id="PR00237">
    <property type="entry name" value="GPCRRHODOPSN"/>
</dbReference>
<feature type="domain" description="G-protein coupled receptors family 1 profile" evidence="13">
    <location>
        <begin position="136"/>
        <end position="178"/>
    </location>
</feature>
<evidence type="ECO:0000313" key="15">
    <source>
        <dbReference type="Proteomes" id="UP001378592"/>
    </source>
</evidence>
<comment type="caution">
    <text evidence="14">The sequence shown here is derived from an EMBL/GenBank/DDBJ whole genome shotgun (WGS) entry which is preliminary data.</text>
</comment>
<dbReference type="AlphaFoldDB" id="A0AAN9ZED6"/>
<dbReference type="Gene3D" id="1.20.1070.10">
    <property type="entry name" value="Rhodopsin 7-helix transmembrane proteins"/>
    <property type="match status" value="1"/>
</dbReference>
<keyword evidence="8" id="KW-1015">Disulfide bond</keyword>
<evidence type="ECO:0000256" key="6">
    <source>
        <dbReference type="ARBA" id="ARBA00023040"/>
    </source>
</evidence>
<keyword evidence="9" id="KW-0675">Receptor</keyword>
<feature type="compositionally biased region" description="Low complexity" evidence="11">
    <location>
        <begin position="1"/>
        <end position="20"/>
    </location>
</feature>
<feature type="transmembrane region" description="Helical" evidence="12">
    <location>
        <begin position="121"/>
        <end position="145"/>
    </location>
</feature>
<accession>A0AAN9ZED6</accession>
<reference evidence="14 15" key="1">
    <citation type="submission" date="2024-03" db="EMBL/GenBank/DDBJ databases">
        <title>The genome assembly and annotation of the cricket Gryllus longicercus Weissman &amp; Gray.</title>
        <authorList>
            <person name="Szrajer S."/>
            <person name="Gray D."/>
            <person name="Ylla G."/>
        </authorList>
    </citation>
    <scope>NUCLEOTIDE SEQUENCE [LARGE SCALE GENOMIC DNA]</scope>
    <source>
        <strain evidence="14">DAG 2021-001</strain>
        <tissue evidence="14">Whole body minus gut</tissue>
    </source>
</reference>
<dbReference type="PROSITE" id="PS50262">
    <property type="entry name" value="G_PROTEIN_RECEP_F1_2"/>
    <property type="match status" value="1"/>
</dbReference>
<keyword evidence="7 12" id="KW-0472">Membrane</keyword>
<evidence type="ECO:0000256" key="2">
    <source>
        <dbReference type="ARBA" id="ARBA00010663"/>
    </source>
</evidence>
<proteinExistence type="inferred from homology"/>